<dbReference type="Proteomes" id="UP000317650">
    <property type="component" value="Chromosome 8"/>
</dbReference>
<dbReference type="PANTHER" id="PTHR37726">
    <property type="entry name" value="TRANSMEMBRANE PROTEIN"/>
    <property type="match status" value="1"/>
</dbReference>
<dbReference type="AlphaFoldDB" id="A0A4S8K327"/>
<keyword evidence="1" id="KW-0472">Membrane</keyword>
<dbReference type="STRING" id="52838.A0A4S8K327"/>
<dbReference type="EMBL" id="PYDT01000002">
    <property type="protein sequence ID" value="THU69187.1"/>
    <property type="molecule type" value="Genomic_DNA"/>
</dbReference>
<sequence>MKNIEKLFFTCTRWQVEETIDLINCPYHYFCDSAYRGDYSPTVDLLVLLFAVSSFFSATAFTLREFSLRRSRTEPSIGSFKRRHLLPSGPIALPLVVLIFANGQRINTIFPLSRFGPALLQLVYFSALAFRNRAETDIKYGVLEASTVSGILHASLRLDSIILPYYTGLEALTDSYFSGVCTTCVCRRNALAAGGSGVTYRGWSKTTVLIATALCSRMACRIVGEQKLALSIRLTLEGVSWLLMAKNSFDLMLGVVPQGSLLTMVVYAGLCVLIFLNFLRMVFNLSVSVAEKHHKKEIIVLCRSDVEMAR</sequence>
<evidence type="ECO:0000313" key="2">
    <source>
        <dbReference type="EMBL" id="THU69187.1"/>
    </source>
</evidence>
<keyword evidence="1" id="KW-1133">Transmembrane helix</keyword>
<evidence type="ECO:0000256" key="1">
    <source>
        <dbReference type="SAM" id="Phobius"/>
    </source>
</evidence>
<keyword evidence="1" id="KW-0812">Transmembrane</keyword>
<gene>
    <name evidence="2" type="ORF">C4D60_Mb08t11770</name>
</gene>
<feature type="transmembrane region" description="Helical" evidence="1">
    <location>
        <begin position="84"/>
        <end position="103"/>
    </location>
</feature>
<feature type="transmembrane region" description="Helical" evidence="1">
    <location>
        <begin position="264"/>
        <end position="283"/>
    </location>
</feature>
<evidence type="ECO:0000313" key="3">
    <source>
        <dbReference type="Proteomes" id="UP000317650"/>
    </source>
</evidence>
<comment type="caution">
    <text evidence="2">The sequence shown here is derived from an EMBL/GenBank/DDBJ whole genome shotgun (WGS) entry which is preliminary data.</text>
</comment>
<feature type="transmembrane region" description="Helical" evidence="1">
    <location>
        <begin position="45"/>
        <end position="63"/>
    </location>
</feature>
<keyword evidence="3" id="KW-1185">Reference proteome</keyword>
<accession>A0A4S8K327</accession>
<protein>
    <submittedName>
        <fullName evidence="2">Uncharacterized protein</fullName>
    </submittedName>
</protein>
<organism evidence="2 3">
    <name type="scientific">Musa balbisiana</name>
    <name type="common">Banana</name>
    <dbReference type="NCBI Taxonomy" id="52838"/>
    <lineage>
        <taxon>Eukaryota</taxon>
        <taxon>Viridiplantae</taxon>
        <taxon>Streptophyta</taxon>
        <taxon>Embryophyta</taxon>
        <taxon>Tracheophyta</taxon>
        <taxon>Spermatophyta</taxon>
        <taxon>Magnoliopsida</taxon>
        <taxon>Liliopsida</taxon>
        <taxon>Zingiberales</taxon>
        <taxon>Musaceae</taxon>
        <taxon>Musa</taxon>
    </lineage>
</organism>
<reference evidence="2 3" key="1">
    <citation type="journal article" date="2019" name="Nat. Plants">
        <title>Genome sequencing of Musa balbisiana reveals subgenome evolution and function divergence in polyploid bananas.</title>
        <authorList>
            <person name="Yao X."/>
        </authorList>
    </citation>
    <scope>NUCLEOTIDE SEQUENCE [LARGE SCALE GENOMIC DNA]</scope>
    <source>
        <strain evidence="3">cv. DH-PKW</strain>
        <tissue evidence="2">Leaves</tissue>
    </source>
</reference>
<proteinExistence type="predicted"/>
<dbReference type="PANTHER" id="PTHR37726:SF1">
    <property type="entry name" value="TRANSMEMBRANE PROTEIN"/>
    <property type="match status" value="1"/>
</dbReference>
<name>A0A4S8K327_MUSBA</name>